<proteinExistence type="predicted"/>
<dbReference type="RefSeq" id="WP_055275613.1">
    <property type="nucleotide sequence ID" value="NZ_CP071250.1"/>
</dbReference>
<organism evidence="2 3">
    <name type="scientific">Turicibacter bilis</name>
    <dbReference type="NCBI Taxonomy" id="2735723"/>
    <lineage>
        <taxon>Bacteria</taxon>
        <taxon>Bacillati</taxon>
        <taxon>Bacillota</taxon>
        <taxon>Erysipelotrichia</taxon>
        <taxon>Erysipelotrichales</taxon>
        <taxon>Turicibacteraceae</taxon>
        <taxon>Turicibacter</taxon>
    </lineage>
</organism>
<feature type="domain" description="Methyltransferase" evidence="1">
    <location>
        <begin position="35"/>
        <end position="94"/>
    </location>
</feature>
<dbReference type="GO" id="GO:0032259">
    <property type="term" value="P:methylation"/>
    <property type="evidence" value="ECO:0007669"/>
    <property type="project" value="UniProtKB-KW"/>
</dbReference>
<sequence>MNEKDYETLLNIETGGVDKYHTSHLYHRYEPTPYEMLNYLFEQYQLKSTDHVVDYGCGKGRLNFYIQHYFHAHVIGIELNETFYEDAMRNKDNYLKKHRRPKDCIDFYCCLAEDYLIQPTDNKFYFFNPFSIQIFRKIVENILISLENTPREVELILYYASDEYQYFLEHRTAFTLKQEITLPNYKRDHRERFLIYQLSY</sequence>
<dbReference type="Proteomes" id="UP001058072">
    <property type="component" value="Chromosome"/>
</dbReference>
<dbReference type="SUPFAM" id="SSF53335">
    <property type="entry name" value="S-adenosyl-L-methionine-dependent methyltransferases"/>
    <property type="match status" value="1"/>
</dbReference>
<gene>
    <name evidence="2" type="ORF">J0J70_01530</name>
</gene>
<evidence type="ECO:0000313" key="2">
    <source>
        <dbReference type="EMBL" id="UUF08734.1"/>
    </source>
</evidence>
<dbReference type="CDD" id="cd02440">
    <property type="entry name" value="AdoMet_MTases"/>
    <property type="match status" value="1"/>
</dbReference>
<keyword evidence="2" id="KW-0808">Transferase</keyword>
<protein>
    <submittedName>
        <fullName evidence="2">Class I SAM-dependent methyltransferase</fullName>
    </submittedName>
</protein>
<dbReference type="EMBL" id="CP071250">
    <property type="protein sequence ID" value="UUF08734.1"/>
    <property type="molecule type" value="Genomic_DNA"/>
</dbReference>
<dbReference type="InterPro" id="IPR029063">
    <property type="entry name" value="SAM-dependent_MTases_sf"/>
</dbReference>
<name>A0A9Q9CGW1_9FIRM</name>
<dbReference type="Pfam" id="PF13679">
    <property type="entry name" value="Methyltransf_32"/>
    <property type="match status" value="1"/>
</dbReference>
<accession>A0A9Q9CGW1</accession>
<dbReference type="Gene3D" id="3.40.50.150">
    <property type="entry name" value="Vaccinia Virus protein VP39"/>
    <property type="match status" value="1"/>
</dbReference>
<dbReference type="AlphaFoldDB" id="A0A9Q9CGW1"/>
<dbReference type="InterPro" id="IPR025714">
    <property type="entry name" value="Methyltranfer_dom"/>
</dbReference>
<reference evidence="2" key="1">
    <citation type="submission" date="2021-03" db="EMBL/GenBank/DDBJ databases">
        <title>Comparative Genomics and Metabolomics in the genus Turicibacter.</title>
        <authorList>
            <person name="Maki J."/>
            <person name="Looft T."/>
        </authorList>
    </citation>
    <scope>NUCLEOTIDE SEQUENCE</scope>
    <source>
        <strain evidence="2">ISU324</strain>
    </source>
</reference>
<dbReference type="GO" id="GO:0008168">
    <property type="term" value="F:methyltransferase activity"/>
    <property type="evidence" value="ECO:0007669"/>
    <property type="project" value="UniProtKB-KW"/>
</dbReference>
<evidence type="ECO:0000259" key="1">
    <source>
        <dbReference type="Pfam" id="PF13679"/>
    </source>
</evidence>
<keyword evidence="2" id="KW-0489">Methyltransferase</keyword>
<evidence type="ECO:0000313" key="3">
    <source>
        <dbReference type="Proteomes" id="UP001058072"/>
    </source>
</evidence>